<keyword evidence="3" id="KW-1185">Reference proteome</keyword>
<feature type="transmembrane region" description="Helical" evidence="1">
    <location>
        <begin position="7"/>
        <end position="25"/>
    </location>
</feature>
<feature type="transmembrane region" description="Helical" evidence="1">
    <location>
        <begin position="103"/>
        <end position="128"/>
    </location>
</feature>
<sequence>MRKLARTSLVYMIVGLVFGVYYREFTKFTDFTGETQLSVLHTHTLVLGMVFFLVVLLLEKNFGLSRQKHFNKFYLFFNLGLVVTLGMLLLHGTLTVLGYPDSAAISGIAGIGHILLTIGLGFFFNSLLKSLPQT</sequence>
<feature type="transmembrane region" description="Helical" evidence="1">
    <location>
        <begin position="70"/>
        <end position="91"/>
    </location>
</feature>
<keyword evidence="1" id="KW-0472">Membrane</keyword>
<protein>
    <submittedName>
        <fullName evidence="2">DUF2871 domain-containing protein</fullName>
    </submittedName>
</protein>
<evidence type="ECO:0000313" key="3">
    <source>
        <dbReference type="Proteomes" id="UP000664601"/>
    </source>
</evidence>
<feature type="transmembrane region" description="Helical" evidence="1">
    <location>
        <begin position="37"/>
        <end position="58"/>
    </location>
</feature>
<evidence type="ECO:0000313" key="2">
    <source>
        <dbReference type="EMBL" id="MBO1305018.1"/>
    </source>
</evidence>
<proteinExistence type="predicted"/>
<organism evidence="2 3">
    <name type="scientific">Candidatus Enterococcus moelleringii</name>
    <dbReference type="NCBI Taxonomy" id="2815325"/>
    <lineage>
        <taxon>Bacteria</taxon>
        <taxon>Bacillati</taxon>
        <taxon>Bacillota</taxon>
        <taxon>Bacilli</taxon>
        <taxon>Lactobacillales</taxon>
        <taxon>Enterococcaceae</taxon>
        <taxon>Enterococcus</taxon>
    </lineage>
</organism>
<keyword evidence="1" id="KW-0812">Transmembrane</keyword>
<keyword evidence="1" id="KW-1133">Transmembrane helix</keyword>
<dbReference type="Proteomes" id="UP000664601">
    <property type="component" value="Unassembled WGS sequence"/>
</dbReference>
<dbReference type="EMBL" id="JAFREM010000004">
    <property type="protein sequence ID" value="MBO1305018.1"/>
    <property type="molecule type" value="Genomic_DNA"/>
</dbReference>
<name>A0ABS3L5X1_9ENTE</name>
<reference evidence="2 3" key="1">
    <citation type="submission" date="2021-03" db="EMBL/GenBank/DDBJ databases">
        <title>Enterococcal diversity collection.</title>
        <authorList>
            <person name="Gilmore M.S."/>
            <person name="Schwartzman J."/>
            <person name="Van Tyne D."/>
            <person name="Martin M."/>
            <person name="Earl A.M."/>
            <person name="Manson A.L."/>
            <person name="Straub T."/>
            <person name="Salamzade R."/>
            <person name="Saavedra J."/>
            <person name="Lebreton F."/>
            <person name="Prichula J."/>
            <person name="Schaufler K."/>
            <person name="Gaca A."/>
            <person name="Sgardioli B."/>
            <person name="Wagenaar J."/>
            <person name="Strong T."/>
        </authorList>
    </citation>
    <scope>NUCLEOTIDE SEQUENCE [LARGE SCALE GENOMIC DNA]</scope>
    <source>
        <strain evidence="2 3">669A</strain>
    </source>
</reference>
<accession>A0ABS3L5X1</accession>
<dbReference type="RefSeq" id="WP_207671964.1">
    <property type="nucleotide sequence ID" value="NZ_JAFREM010000004.1"/>
</dbReference>
<dbReference type="Pfam" id="PF11070">
    <property type="entry name" value="DUF2871"/>
    <property type="match status" value="1"/>
</dbReference>
<dbReference type="InterPro" id="IPR021299">
    <property type="entry name" value="DUF2871"/>
</dbReference>
<comment type="caution">
    <text evidence="2">The sequence shown here is derived from an EMBL/GenBank/DDBJ whole genome shotgun (WGS) entry which is preliminary data.</text>
</comment>
<evidence type="ECO:0000256" key="1">
    <source>
        <dbReference type="SAM" id="Phobius"/>
    </source>
</evidence>
<gene>
    <name evidence="2" type="ORF">JZO70_02510</name>
</gene>